<dbReference type="InterPro" id="IPR002048">
    <property type="entry name" value="EF_hand_dom"/>
</dbReference>
<dbReference type="InterPro" id="IPR001680">
    <property type="entry name" value="WD40_rpt"/>
</dbReference>
<dbReference type="InterPro" id="IPR050630">
    <property type="entry name" value="WD_repeat_EMAP"/>
</dbReference>
<feature type="domain" description="EF-hand" evidence="6">
    <location>
        <begin position="98"/>
        <end position="133"/>
    </location>
</feature>
<dbReference type="PANTHER" id="PTHR13720">
    <property type="entry name" value="WD-40 REPEAT PROTEIN"/>
    <property type="match status" value="1"/>
</dbReference>
<evidence type="ECO:0000256" key="5">
    <source>
        <dbReference type="SAM" id="MobiDB-lite"/>
    </source>
</evidence>
<organism evidence="7 8">
    <name type="scientific">Plasmopara halstedii</name>
    <name type="common">Downy mildew of sunflower</name>
    <dbReference type="NCBI Taxonomy" id="4781"/>
    <lineage>
        <taxon>Eukaryota</taxon>
        <taxon>Sar</taxon>
        <taxon>Stramenopiles</taxon>
        <taxon>Oomycota</taxon>
        <taxon>Peronosporomycetes</taxon>
        <taxon>Peronosporales</taxon>
        <taxon>Peronosporaceae</taxon>
        <taxon>Plasmopara</taxon>
    </lineage>
</organism>
<feature type="region of interest" description="Disordered" evidence="5">
    <location>
        <begin position="227"/>
        <end position="256"/>
    </location>
</feature>
<dbReference type="RefSeq" id="XP_024584391.1">
    <property type="nucleotide sequence ID" value="XM_024719054.1"/>
</dbReference>
<feature type="repeat" description="WD" evidence="4">
    <location>
        <begin position="1440"/>
        <end position="1481"/>
    </location>
</feature>
<dbReference type="Gene3D" id="1.10.238.10">
    <property type="entry name" value="EF-hand"/>
    <property type="match status" value="1"/>
</dbReference>
<keyword evidence="3" id="KW-0106">Calcium</keyword>
<feature type="repeat" description="WD" evidence="4">
    <location>
        <begin position="2237"/>
        <end position="2259"/>
    </location>
</feature>
<dbReference type="GO" id="GO:0008017">
    <property type="term" value="F:microtubule binding"/>
    <property type="evidence" value="ECO:0007669"/>
    <property type="project" value="TreeGrafter"/>
</dbReference>
<dbReference type="InterPro" id="IPR015943">
    <property type="entry name" value="WD40/YVTN_repeat-like_dom_sf"/>
</dbReference>
<dbReference type="OrthoDB" id="47802at2759"/>
<dbReference type="InterPro" id="IPR036322">
    <property type="entry name" value="WD40_repeat_dom_sf"/>
</dbReference>
<evidence type="ECO:0000313" key="8">
    <source>
        <dbReference type="Proteomes" id="UP000054928"/>
    </source>
</evidence>
<dbReference type="InterPro" id="IPR011047">
    <property type="entry name" value="Quinoprotein_ADH-like_sf"/>
</dbReference>
<dbReference type="SMART" id="SM00320">
    <property type="entry name" value="WD40"/>
    <property type="match status" value="17"/>
</dbReference>
<dbReference type="Gene3D" id="2.130.10.10">
    <property type="entry name" value="YVTN repeat-like/Quinoprotein amine dehydrogenase"/>
    <property type="match status" value="6"/>
</dbReference>
<feature type="region of interest" description="Disordered" evidence="5">
    <location>
        <begin position="1828"/>
        <end position="1850"/>
    </location>
</feature>
<dbReference type="STRING" id="4781.A0A0P1B058"/>
<feature type="compositionally biased region" description="Basic and acidic residues" evidence="5">
    <location>
        <begin position="1833"/>
        <end position="1843"/>
    </location>
</feature>
<dbReference type="EMBL" id="CCYD01002887">
    <property type="protein sequence ID" value="CEG48022.1"/>
    <property type="molecule type" value="Genomic_DNA"/>
</dbReference>
<dbReference type="Proteomes" id="UP000054928">
    <property type="component" value="Unassembled WGS sequence"/>
</dbReference>
<evidence type="ECO:0000313" key="7">
    <source>
        <dbReference type="EMBL" id="CEG48022.1"/>
    </source>
</evidence>
<dbReference type="GO" id="GO:0005509">
    <property type="term" value="F:calcium ion binding"/>
    <property type="evidence" value="ECO:0007669"/>
    <property type="project" value="InterPro"/>
</dbReference>
<dbReference type="GeneID" id="36400556"/>
<name>A0A0P1B058_PLAHL</name>
<dbReference type="InterPro" id="IPR055439">
    <property type="entry name" value="Beta-prop_EML_1st"/>
</dbReference>
<evidence type="ECO:0000256" key="3">
    <source>
        <dbReference type="ARBA" id="ARBA00022837"/>
    </source>
</evidence>
<dbReference type="OMA" id="DPAICQW"/>
<dbReference type="PROSITE" id="PS50222">
    <property type="entry name" value="EF_HAND_2"/>
    <property type="match status" value="2"/>
</dbReference>
<keyword evidence="2" id="KW-0677">Repeat</keyword>
<dbReference type="CDD" id="cd00051">
    <property type="entry name" value="EFh"/>
    <property type="match status" value="1"/>
</dbReference>
<keyword evidence="1 4" id="KW-0853">WD repeat</keyword>
<dbReference type="Pfam" id="PF23409">
    <property type="entry name" value="Beta-prop_EML"/>
    <property type="match status" value="1"/>
</dbReference>
<evidence type="ECO:0000256" key="1">
    <source>
        <dbReference type="ARBA" id="ARBA00022574"/>
    </source>
</evidence>
<sequence length="2481" mass="273413">MGAANGTQFRLVNATVELQRETRDFARWTLADVEQLHRRFNKTFGFSITASQFENLLLCQMPESVGVEEIFEALDVNHDGRVDGLELLAALACVCRAEFEDKARFTFDLFDFNHNGSLSLVELAFLMKSVSIGMALLTGVTTNSEDVMKLCLELAKNAFSQVDDEASMLGFDDFIAWARQNREFMLQVEHFRIIAAKSMEFEDALSLPEGSDYDSDLEVEEFEISAQRQNAAEPKPVKCSAPWTEEPLSPPSPTDTAYVSETIGMPPSANLRLEWVYGTGGPSVRNACRFVATGEAVYFVGSYAVLYLCERHEQRYYRGHRCAIGCLAVNASGELVATGDASCNNVGAEVHVWSAKSLQCLAALRNFHPTGIAHVFFPAAASATTATLPQSQSLMRGERSSVLGKSAVVLSCHIRKKKSHETDVLLASIGSDTSASMALWNWQEGAVVASGRAQRNIHSKMGRSGSSRPLACALNEDGDEIVVVGAHFINFYHVHGQFFKQKKPHWHGIMEPGMQTVPVCLSVVYYGLQSVVVGTGRGELLLFDRHTLTRSIQAHEPLTSVNVCFLSCHSMVLFTAGKDGQIKQWDSTLHSIGHALNLHTSLPISSSFKSSIIQPGNALESDDLRICSLDYDAQRRRFLVATRMGNIFELDDKVDASATPPIVVATGHKGPTRSIAAAITVGGIFASCGMNERSVKIWSLRRRTLLQHLCFPGASEIPSALAFSSDGECLAIGSEDGMVLLARRTNGISRIHMTTEALMKNTNAAIRTMRFGPLETDPLLAVARANGLIYLYRFESEGPKFSRYMLLHFQTQDITAGSEDTYAHALDFSVDGGFLRAQYGSSMLCIWDLRKRAGTRVTSRSILQMIRWQTHSVSIGWDVGGLSLNAGDCAVANSKLRLILVLSSNGDINLAPFPCPPSTTANVTRWLTRRIVNAHLTSHVPRTEPSCSRPLVFGDFALRGNVVITSSQYDAAICQWRVHKELADVQPHPPCQYDQLLCKRLRALHLKEIYFPINTRDEKRQQNLQRYSNRDMLHAVKSHESHEGIIQRSEAPDLALTLSFVYGFNHRNMSVNQSLACLGNGLFVYGAGSLLIVSHVHAIGTRQRIVTTGLKDSVSCIVKHSFEPILAVGSRRDEQVLLLRVEEMLAPGKGDFYHQLATLDSHFLPSNGKNVLIAVDFSNAKDSRRNIQSDLVAAIWKCTLSHVHTLAFYAWKRQLVIAYTSMTRQPVLFGRFVGYSETGAAFVSGGIDHVTFWSLESGTGYVSAQQGIFGRHAVVRTITCAVYVAPFVITGVEDGSIVLWENNVAAYTARSSSTMDGNGVVALEHIPASRVVLEALRNGSLAVWRYTTSQRLTKGAIESRSQIRASTFLNLTRVVSVLDGKSNDTHVCGMSLLDDGAIACFDLSTDEIVSVDLDSILDDKAPEVPGLTIPPKVSNKGKEVLNFSPEIIDIALHPRDFLWASASADGRVSVWSLRATTLLQQQSVRSPPRSLAWSSTGEHLAVSLSNGKVFIFHGTTLEKVLEFTCGDPENASANSNWCSILKYSPAFSHNGSAVSRSWLALACRDFVIYVYAWESTESSPPSLTLQHNFVGHTAPIEALDFSFDCRFLQSATSSNTMQLMRWPLQNDLSLKEEKLDGTAVEWTLSDNAWVSWTVTFAGPTERLAEYCGVDMVAAIARINSDTLNKGDFDGAVNTNMWESPLPTMVIGLDNGQVMLAWYPLTCEDVMASASHDQLSSEAVAVTKKCLGCFSRESTILRIGFSFTNAFVVALARDSYGSTQVAVWKTDYDDEVRLRQRFALKTNATSTMGFNRPDRILFEQRFQAQQTKRPISRHFPDRKESNHERHVRPQVQSSGNGNMYLEYVYGVNTSATGSCNVFYADDAWEIVYTAGVCGVVYNTKTQTQLINYETGYKEHRVISALAVHPKGNLVASGECLARACGVSQAPQIIIWDANSGITVLRVLSEHYPGILLLRFSPEGHRLASIGMELDHTLAIYAISGSEIQGGRLCATLLVTCKTSSRRVWSLSFGDDEDLAVCGDQHILFWQQGKTSSSGEETCSKGLKSGLLTSHKECDPHASLLQVVHMAGRARVVVSSQADGSIYFWKDRVCVLVRRDAHGNTAVPALAVDHKHSLLYSAGDDGRICAWNAQLELVRIVVDIAKLNIGPLPLSSTNIQSICVRDEHVLFTTAQSEVCELLPVQQKTQGSSENEWRLNVHVRGHANAEVSSLAAHPCKSAQFASAGDDGTVRLWDATTRSLLASYQWCGAVESTMGAGRDQRLRALAFSSDGKYIAVGTDIGVVRVLTAALDSIVTQWSCWQDQHQSHAILALQYSNDGKLLVVASQDGTIHTYDATSYRRIMRVRGSTLNLNTIQLDFARNKPILRVQYNGLQLQYWQLGSWEELSFVQVQDAHWESMRYPSLINNTMNEDFDGTVLVEGTSISLVKNWAVTKNEMYLLSSAGVDGVMYQFRLLPRSTTVRYSTK</sequence>
<dbReference type="SMART" id="SM00054">
    <property type="entry name" value="EFh"/>
    <property type="match status" value="2"/>
</dbReference>
<dbReference type="InterPro" id="IPR018247">
    <property type="entry name" value="EF_Hand_1_Ca_BS"/>
</dbReference>
<reference evidence="8" key="1">
    <citation type="submission" date="2014-09" db="EMBL/GenBank/DDBJ databases">
        <authorList>
            <person name="Sharma Rahul"/>
            <person name="Thines Marco"/>
        </authorList>
    </citation>
    <scope>NUCLEOTIDE SEQUENCE [LARGE SCALE GENOMIC DNA]</scope>
</reference>
<dbReference type="SUPFAM" id="SSF50998">
    <property type="entry name" value="Quinoprotein alcohol dehydrogenase-like"/>
    <property type="match status" value="2"/>
</dbReference>
<dbReference type="PANTHER" id="PTHR13720:SF33">
    <property type="entry name" value="HELP DOMAIN-CONTAINING PROTEIN"/>
    <property type="match status" value="1"/>
</dbReference>
<evidence type="ECO:0000256" key="2">
    <source>
        <dbReference type="ARBA" id="ARBA00022737"/>
    </source>
</evidence>
<dbReference type="PROSITE" id="PS00018">
    <property type="entry name" value="EF_HAND_1"/>
    <property type="match status" value="2"/>
</dbReference>
<keyword evidence="8" id="KW-1185">Reference proteome</keyword>
<dbReference type="Pfam" id="PF13499">
    <property type="entry name" value="EF-hand_7"/>
    <property type="match status" value="1"/>
</dbReference>
<protein>
    <submittedName>
        <fullName evidence="7">Uncharacterized conserved protein, contains HELP and WD40 domains</fullName>
    </submittedName>
</protein>
<dbReference type="SUPFAM" id="SSF50978">
    <property type="entry name" value="WD40 repeat-like"/>
    <property type="match status" value="3"/>
</dbReference>
<feature type="repeat" description="WD" evidence="4">
    <location>
        <begin position="2318"/>
        <end position="2359"/>
    </location>
</feature>
<feature type="domain" description="EF-hand" evidence="6">
    <location>
        <begin position="62"/>
        <end position="97"/>
    </location>
</feature>
<evidence type="ECO:0000256" key="4">
    <source>
        <dbReference type="PROSITE-ProRule" id="PRU00221"/>
    </source>
</evidence>
<dbReference type="SUPFAM" id="SSF47473">
    <property type="entry name" value="EF-hand"/>
    <property type="match status" value="1"/>
</dbReference>
<accession>A0A0P1B058</accession>
<dbReference type="Pfam" id="PF00400">
    <property type="entry name" value="WD40"/>
    <property type="match status" value="2"/>
</dbReference>
<dbReference type="PROSITE" id="PS50082">
    <property type="entry name" value="WD_REPEATS_2"/>
    <property type="match status" value="3"/>
</dbReference>
<dbReference type="InterPro" id="IPR055442">
    <property type="entry name" value="Beta-prop_EML-like_2nd"/>
</dbReference>
<proteinExistence type="predicted"/>
<dbReference type="Pfam" id="PF23414">
    <property type="entry name" value="Beta-prop_EML_2"/>
    <property type="match status" value="1"/>
</dbReference>
<dbReference type="InterPro" id="IPR011992">
    <property type="entry name" value="EF-hand-dom_pair"/>
</dbReference>
<evidence type="ECO:0000259" key="6">
    <source>
        <dbReference type="PROSITE" id="PS50222"/>
    </source>
</evidence>